<comment type="caution">
    <text evidence="1">The sequence shown here is derived from an EMBL/GenBank/DDBJ whole genome shotgun (WGS) entry which is preliminary data.</text>
</comment>
<keyword evidence="2" id="KW-1185">Reference proteome</keyword>
<name>A0AAJ1SVL9_9BACI</name>
<dbReference type="Pfam" id="PF10673">
    <property type="entry name" value="DUF2487"/>
    <property type="match status" value="1"/>
</dbReference>
<dbReference type="Proteomes" id="UP001237207">
    <property type="component" value="Unassembled WGS sequence"/>
</dbReference>
<dbReference type="InterPro" id="IPR019615">
    <property type="entry name" value="DUF2487"/>
</dbReference>
<protein>
    <recommendedName>
        <fullName evidence="3">DUF2487 family protein</fullName>
    </recommendedName>
</protein>
<organism evidence="1 2">
    <name type="scientific">Oikeobacillus pervagus</name>
    <dbReference type="NCBI Taxonomy" id="1325931"/>
    <lineage>
        <taxon>Bacteria</taxon>
        <taxon>Bacillati</taxon>
        <taxon>Bacillota</taxon>
        <taxon>Bacilli</taxon>
        <taxon>Bacillales</taxon>
        <taxon>Bacillaceae</taxon>
        <taxon>Oikeobacillus</taxon>
    </lineage>
</organism>
<evidence type="ECO:0000313" key="2">
    <source>
        <dbReference type="Proteomes" id="UP001237207"/>
    </source>
</evidence>
<evidence type="ECO:0008006" key="3">
    <source>
        <dbReference type="Google" id="ProtNLM"/>
    </source>
</evidence>
<evidence type="ECO:0000313" key="1">
    <source>
        <dbReference type="EMBL" id="MDQ0213685.1"/>
    </source>
</evidence>
<dbReference type="EMBL" id="JAUSUC010000001">
    <property type="protein sequence ID" value="MDQ0213685.1"/>
    <property type="molecule type" value="Genomic_DNA"/>
</dbReference>
<sequence length="154" mass="18130">MLWNAKDITLYLQEKQYVDTAVIPLLPIGLNEDLKDCATQVEFISLLTMLLEKQFKGRMMLFPSLTYLKNQEEGDKILEAKKWASMCKDAGFTHVFFLTSDSFWKMYEEDLEGQVIWVPSIPLEHMDESYKYSLMEDQVKQFVNIIVHKWQSSM</sequence>
<reference evidence="1" key="1">
    <citation type="submission" date="2023-07" db="EMBL/GenBank/DDBJ databases">
        <title>Genomic Encyclopedia of Type Strains, Phase IV (KMG-IV): sequencing the most valuable type-strain genomes for metagenomic binning, comparative biology and taxonomic classification.</title>
        <authorList>
            <person name="Goeker M."/>
        </authorList>
    </citation>
    <scope>NUCLEOTIDE SEQUENCE</scope>
    <source>
        <strain evidence="1">DSM 23947</strain>
    </source>
</reference>
<dbReference type="AlphaFoldDB" id="A0AAJ1SVL9"/>
<dbReference type="RefSeq" id="WP_307255672.1">
    <property type="nucleotide sequence ID" value="NZ_JAUSUC010000001.1"/>
</dbReference>
<proteinExistence type="predicted"/>
<gene>
    <name evidence="1" type="ORF">J2S13_000079</name>
</gene>
<accession>A0AAJ1SVL9</accession>